<comment type="caution">
    <text evidence="3">The sequence shown here is derived from an EMBL/GenBank/DDBJ whole genome shotgun (WGS) entry which is preliminary data.</text>
</comment>
<evidence type="ECO:0000256" key="1">
    <source>
        <dbReference type="ARBA" id="ARBA00006295"/>
    </source>
</evidence>
<reference evidence="3 4" key="2">
    <citation type="journal article" date="2013" name="Environ. Sci. Technol.">
        <title>The 4-tert-butylphenol-utilizing bacterium Sphingobium fuliginis OMI can degrade bisphenols via phenolic ring hydroxylation and meta-cleavage pathway.</title>
        <authorList>
            <person name="Ogata Y."/>
            <person name="Goda S."/>
            <person name="Toyama T."/>
            <person name="Sei K."/>
            <person name="Ike M."/>
        </authorList>
    </citation>
    <scope>NUCLEOTIDE SEQUENCE [LARGE SCALE GENOMIC DNA]</scope>
    <source>
        <strain evidence="3 4">OMI</strain>
    </source>
</reference>
<dbReference type="PANTHER" id="PTHR33375">
    <property type="entry name" value="CHROMOSOME-PARTITIONING PROTEIN PARB-RELATED"/>
    <property type="match status" value="1"/>
</dbReference>
<sequence>MAGFMKDILETLSYDPAPMRQVAAREDALSRLDQRLANVAGTGSDGRTTIRIQPGECVVWDGNPRDQPGLTAESCQSLIESIAQEGGNRIPVLVRMNGADVDRPYELIVGSRRRFAIDWLNHNGRPELRLTALVVDLSDEEAFRLADIENRERADITELDRARSYQAAVDRFYGGVQSRMANALNLSNSQLSRLLALALLPEELVDAFGTRAELRVRHSEVLTPLLKRVEQRMRMLAEARRISAEQQERSVQGDRLIAPATVLARLRDSVASPGQDEPRDIEIIAGGERVGRAKPARGGGVQIDLNVTEETDLDELLSRLRATIVAARAGGGGEGEQAASEEAAA</sequence>
<organism evidence="3 4">
    <name type="scientific">Sphingobium fuliginis (strain ATCC 27551)</name>
    <dbReference type="NCBI Taxonomy" id="336203"/>
    <lineage>
        <taxon>Bacteria</taxon>
        <taxon>Pseudomonadati</taxon>
        <taxon>Pseudomonadota</taxon>
        <taxon>Alphaproteobacteria</taxon>
        <taxon>Sphingomonadales</taxon>
        <taxon>Sphingomonadaceae</taxon>
        <taxon>Sphingobium</taxon>
    </lineage>
</organism>
<dbReference type="SMART" id="SM00470">
    <property type="entry name" value="ParB"/>
    <property type="match status" value="1"/>
</dbReference>
<dbReference type="EMBL" id="BEWI01000027">
    <property type="protein sequence ID" value="GAY19558.1"/>
    <property type="molecule type" value="Genomic_DNA"/>
</dbReference>
<dbReference type="GO" id="GO:0003677">
    <property type="term" value="F:DNA binding"/>
    <property type="evidence" value="ECO:0007669"/>
    <property type="project" value="InterPro"/>
</dbReference>
<proteinExistence type="inferred from homology"/>
<dbReference type="Pfam" id="PF02195">
    <property type="entry name" value="ParB_N"/>
    <property type="match status" value="1"/>
</dbReference>
<dbReference type="Gene3D" id="1.10.10.2830">
    <property type="match status" value="1"/>
</dbReference>
<evidence type="ECO:0000313" key="4">
    <source>
        <dbReference type="Proteomes" id="UP000221538"/>
    </source>
</evidence>
<dbReference type="RefSeq" id="WP_048574852.1">
    <property type="nucleotide sequence ID" value="NZ_BEWI01000027.1"/>
</dbReference>
<dbReference type="AlphaFoldDB" id="A0A292Z7F6"/>
<name>A0A292Z7F6_SPHSA</name>
<dbReference type="InterPro" id="IPR003115">
    <property type="entry name" value="ParB_N"/>
</dbReference>
<dbReference type="InterPro" id="IPR040873">
    <property type="entry name" value="SoPB_HTH"/>
</dbReference>
<evidence type="ECO:0000259" key="2">
    <source>
        <dbReference type="SMART" id="SM00470"/>
    </source>
</evidence>
<comment type="similarity">
    <text evidence="1">Belongs to the ParB family.</text>
</comment>
<evidence type="ECO:0000313" key="3">
    <source>
        <dbReference type="EMBL" id="GAY19558.1"/>
    </source>
</evidence>
<protein>
    <submittedName>
        <fullName evidence="3">Chromosome partitioning protein ParB</fullName>
    </submittedName>
</protein>
<dbReference type="PANTHER" id="PTHR33375:SF1">
    <property type="entry name" value="CHROMOSOME-PARTITIONING PROTEIN PARB-RELATED"/>
    <property type="match status" value="1"/>
</dbReference>
<dbReference type="GO" id="GO:0005694">
    <property type="term" value="C:chromosome"/>
    <property type="evidence" value="ECO:0007669"/>
    <property type="project" value="TreeGrafter"/>
</dbReference>
<accession>A0A292Z7F6</accession>
<dbReference type="InterPro" id="IPR036086">
    <property type="entry name" value="ParB/Sulfiredoxin_sf"/>
</dbReference>
<gene>
    <name evidence="3" type="ORF">SFOMI_0077</name>
</gene>
<dbReference type="GO" id="GO:0007059">
    <property type="term" value="P:chromosome segregation"/>
    <property type="evidence" value="ECO:0007669"/>
    <property type="project" value="TreeGrafter"/>
</dbReference>
<dbReference type="Pfam" id="PF18090">
    <property type="entry name" value="SoPB_HTH"/>
    <property type="match status" value="1"/>
</dbReference>
<dbReference type="InterPro" id="IPR050336">
    <property type="entry name" value="Chromosome_partition/occlusion"/>
</dbReference>
<dbReference type="SUPFAM" id="SSF110849">
    <property type="entry name" value="ParB/Sulfiredoxin"/>
    <property type="match status" value="1"/>
</dbReference>
<dbReference type="SUPFAM" id="SSF109709">
    <property type="entry name" value="KorB DNA-binding domain-like"/>
    <property type="match status" value="1"/>
</dbReference>
<dbReference type="NCBIfam" id="TIGR00180">
    <property type="entry name" value="parB_part"/>
    <property type="match status" value="1"/>
</dbReference>
<reference evidence="3 4" key="1">
    <citation type="journal article" date="2013" name="Biodegradation">
        <title>Occurrence of 4-tert-butylphenol (4-t-BP) biodegradation in an aquatic sample caused by the presence of Spirodela polyrrhiza and isolation of a 4-t-BP-utilizing bacterium.</title>
        <authorList>
            <person name="Ogata Y."/>
            <person name="Toyama T."/>
            <person name="Yu N."/>
            <person name="Wang X."/>
            <person name="Sei K."/>
            <person name="Ike M."/>
        </authorList>
    </citation>
    <scope>NUCLEOTIDE SEQUENCE [LARGE SCALE GENOMIC DNA]</scope>
    <source>
        <strain evidence="3 4">OMI</strain>
    </source>
</reference>
<dbReference type="InterPro" id="IPR004437">
    <property type="entry name" value="ParB/RepB/Spo0J"/>
</dbReference>
<feature type="domain" description="ParB-like N-terminal" evidence="2">
    <location>
        <begin position="50"/>
        <end position="151"/>
    </location>
</feature>
<dbReference type="Proteomes" id="UP000221538">
    <property type="component" value="Unassembled WGS sequence"/>
</dbReference>